<dbReference type="EMBL" id="HBGA01152392">
    <property type="protein sequence ID" value="CAD9044192.1"/>
    <property type="molecule type" value="Transcribed_RNA"/>
</dbReference>
<evidence type="ECO:0000313" key="1">
    <source>
        <dbReference type="EMBL" id="CAD9044192.1"/>
    </source>
</evidence>
<sequence>MTSNCHEEGLWWRLLIKMQCYARECALLGAAFGVAPSSLPYGQRSPVKAAVPSKLHTYAHLHVWVGGCSAGFGQCSCGNQKGLVDICFSVGTWRAMLRSMTSRSNNCDDAELLLRKWDKG</sequence>
<reference evidence="1" key="1">
    <citation type="submission" date="2021-01" db="EMBL/GenBank/DDBJ databases">
        <authorList>
            <person name="Corre E."/>
            <person name="Pelletier E."/>
            <person name="Niang G."/>
            <person name="Scheremetjew M."/>
            <person name="Finn R."/>
            <person name="Kale V."/>
            <person name="Holt S."/>
            <person name="Cochrane G."/>
            <person name="Meng A."/>
            <person name="Brown T."/>
            <person name="Cohen L."/>
        </authorList>
    </citation>
    <scope>NUCLEOTIDE SEQUENCE</scope>
    <source>
        <strain evidence="1">NIES-381</strain>
    </source>
</reference>
<proteinExistence type="predicted"/>
<name>A0A7S1NX93_9EUGL</name>
<dbReference type="AlphaFoldDB" id="A0A7S1NX93"/>
<organism evidence="1">
    <name type="scientific">Eutreptiella gymnastica</name>
    <dbReference type="NCBI Taxonomy" id="73025"/>
    <lineage>
        <taxon>Eukaryota</taxon>
        <taxon>Discoba</taxon>
        <taxon>Euglenozoa</taxon>
        <taxon>Euglenida</taxon>
        <taxon>Spirocuta</taxon>
        <taxon>Euglenophyceae</taxon>
        <taxon>Eutreptiales</taxon>
        <taxon>Eutreptiaceae</taxon>
        <taxon>Eutreptiella</taxon>
    </lineage>
</organism>
<protein>
    <submittedName>
        <fullName evidence="1">Uncharacterized protein</fullName>
    </submittedName>
</protein>
<accession>A0A7S1NX93</accession>
<gene>
    <name evidence="1" type="ORF">EGYM00392_LOCUS55375</name>
</gene>